<dbReference type="Proteomes" id="UP000297348">
    <property type="component" value="Unassembled WGS sequence"/>
</dbReference>
<dbReference type="AlphaFoldDB" id="A0A4Z0JC00"/>
<sequence length="276" mass="30457">MNRKVFAAGLVFIGALIGGMVPAAASTQYLGVTTHKFLQTKRKIVTKNAAKTATITIPKGTVVQIQAISASNGKTAVGLNINQLSYHIRKTDHQKGLMTRSIAATTKNFKHVSVPKYLAFYATQKTYPDGALRNYKGDGNLFKGTKYPKNDTKAKLARVHITPDGYLEYYKRSAFINKQVDGKPTTSVKITKAVRPGKSGKTTLYTKSAVPKAIGTKVKKSGKYRYRVTIKRLNQYYATTFYQAKTKNVLNSIEIAAGYQVGKQQYFMSESTVYPA</sequence>
<evidence type="ECO:0008006" key="4">
    <source>
        <dbReference type="Google" id="ProtNLM"/>
    </source>
</evidence>
<comment type="caution">
    <text evidence="2">The sequence shown here is derived from an EMBL/GenBank/DDBJ whole genome shotgun (WGS) entry which is preliminary data.</text>
</comment>
<evidence type="ECO:0000313" key="3">
    <source>
        <dbReference type="Proteomes" id="UP000297348"/>
    </source>
</evidence>
<dbReference type="OrthoDB" id="2321354at2"/>
<keyword evidence="1" id="KW-0732">Signal</keyword>
<dbReference type="EMBL" id="RKLX01000001">
    <property type="protein sequence ID" value="TGD20246.1"/>
    <property type="molecule type" value="Genomic_DNA"/>
</dbReference>
<reference evidence="2 3" key="1">
    <citation type="submission" date="2018-10" db="EMBL/GenBank/DDBJ databases">
        <title>Lactobacillus sp. R7 and Lactobacillus sp. R19 isolated from fermented mustard green product of Taiwan.</title>
        <authorList>
            <person name="Lin S.-T."/>
        </authorList>
    </citation>
    <scope>NUCLEOTIDE SEQUENCE [LARGE SCALE GENOMIC DNA]</scope>
    <source>
        <strain evidence="2 3">BCRC 81129</strain>
    </source>
</reference>
<evidence type="ECO:0000256" key="1">
    <source>
        <dbReference type="SAM" id="SignalP"/>
    </source>
</evidence>
<feature type="signal peptide" evidence="1">
    <location>
        <begin position="1"/>
        <end position="25"/>
    </location>
</feature>
<gene>
    <name evidence="2" type="ORF">EGT51_00410</name>
</gene>
<dbReference type="RefSeq" id="WP_135366826.1">
    <property type="nucleotide sequence ID" value="NZ_RKLX01000001.1"/>
</dbReference>
<organism evidence="2 3">
    <name type="scientific">Levilactobacillus suantsaiihabitans</name>
    <dbReference type="NCBI Taxonomy" id="2487722"/>
    <lineage>
        <taxon>Bacteria</taxon>
        <taxon>Bacillati</taxon>
        <taxon>Bacillota</taxon>
        <taxon>Bacilli</taxon>
        <taxon>Lactobacillales</taxon>
        <taxon>Lactobacillaceae</taxon>
        <taxon>Levilactobacillus</taxon>
    </lineage>
</organism>
<protein>
    <recommendedName>
        <fullName evidence="4">Surface layer protein A domain-containing protein</fullName>
    </recommendedName>
</protein>
<evidence type="ECO:0000313" key="2">
    <source>
        <dbReference type="EMBL" id="TGD20246.1"/>
    </source>
</evidence>
<name>A0A4Z0JC00_9LACO</name>
<keyword evidence="3" id="KW-1185">Reference proteome</keyword>
<feature type="chain" id="PRO_5021387216" description="Surface layer protein A domain-containing protein" evidence="1">
    <location>
        <begin position="26"/>
        <end position="276"/>
    </location>
</feature>
<accession>A0A4Z0JC00</accession>
<proteinExistence type="predicted"/>